<keyword evidence="2" id="KW-0378">Hydrolase</keyword>
<dbReference type="InterPro" id="IPR009003">
    <property type="entry name" value="Peptidase_S1_PA"/>
</dbReference>
<comment type="caution">
    <text evidence="2">The sequence shown here is derived from an EMBL/GenBank/DDBJ whole genome shotgun (WGS) entry which is preliminary data.</text>
</comment>
<gene>
    <name evidence="2" type="ORF">P5673_033419</name>
</gene>
<dbReference type="EMBL" id="JARQWQ010000256">
    <property type="protein sequence ID" value="KAK2546853.1"/>
    <property type="molecule type" value="Genomic_DNA"/>
</dbReference>
<dbReference type="SUPFAM" id="SSF50494">
    <property type="entry name" value="Trypsin-like serine proteases"/>
    <property type="match status" value="1"/>
</dbReference>
<organism evidence="2 3">
    <name type="scientific">Acropora cervicornis</name>
    <name type="common">Staghorn coral</name>
    <dbReference type="NCBI Taxonomy" id="6130"/>
    <lineage>
        <taxon>Eukaryota</taxon>
        <taxon>Metazoa</taxon>
        <taxon>Cnidaria</taxon>
        <taxon>Anthozoa</taxon>
        <taxon>Hexacorallia</taxon>
        <taxon>Scleractinia</taxon>
        <taxon>Astrocoeniina</taxon>
        <taxon>Acroporidae</taxon>
        <taxon>Acropora</taxon>
    </lineage>
</organism>
<dbReference type="Gene3D" id="2.40.10.10">
    <property type="entry name" value="Trypsin-like serine proteases"/>
    <property type="match status" value="1"/>
</dbReference>
<dbReference type="AlphaFoldDB" id="A0AAD9PPZ0"/>
<accession>A0AAD9PPZ0</accession>
<evidence type="ECO:0000313" key="2">
    <source>
        <dbReference type="EMBL" id="KAK2546853.1"/>
    </source>
</evidence>
<evidence type="ECO:0000313" key="3">
    <source>
        <dbReference type="Proteomes" id="UP001249851"/>
    </source>
</evidence>
<keyword evidence="3" id="KW-1185">Reference proteome</keyword>
<feature type="domain" description="Peptidase S1" evidence="1">
    <location>
        <begin position="1"/>
        <end position="27"/>
    </location>
</feature>
<proteinExistence type="predicted"/>
<dbReference type="InterPro" id="IPR001254">
    <property type="entry name" value="Trypsin_dom"/>
</dbReference>
<dbReference type="InterPro" id="IPR033116">
    <property type="entry name" value="TRYPSIN_SER"/>
</dbReference>
<name>A0AAD9PPZ0_ACRCE</name>
<dbReference type="PROSITE" id="PS00135">
    <property type="entry name" value="TRYPSIN_SER"/>
    <property type="match status" value="1"/>
</dbReference>
<dbReference type="Proteomes" id="UP001249851">
    <property type="component" value="Unassembled WGS sequence"/>
</dbReference>
<sequence length="131" mass="14497">MFCAGDGKGGSDSCKGDSGGAFVRKRKIGDKYRWVAAGIFRKTATLSKVLQVREGPSSGRAEAQLGEQGKTFYMLTVNDINNRTSNPLFLRKTYLQVTYTLYVRTPIRIAAQAAQVSRILLRFRRACNGII</sequence>
<dbReference type="GO" id="GO:0006508">
    <property type="term" value="P:proteolysis"/>
    <property type="evidence" value="ECO:0007669"/>
    <property type="project" value="UniProtKB-KW"/>
</dbReference>
<evidence type="ECO:0000259" key="1">
    <source>
        <dbReference type="Pfam" id="PF00089"/>
    </source>
</evidence>
<reference evidence="2" key="2">
    <citation type="journal article" date="2023" name="Science">
        <title>Genomic signatures of disease resistance in endangered staghorn corals.</title>
        <authorList>
            <person name="Vollmer S.V."/>
            <person name="Selwyn J.D."/>
            <person name="Despard B.A."/>
            <person name="Roesel C.L."/>
        </authorList>
    </citation>
    <scope>NUCLEOTIDE SEQUENCE</scope>
    <source>
        <strain evidence="2">K2</strain>
    </source>
</reference>
<keyword evidence="2" id="KW-0645">Protease</keyword>
<protein>
    <submittedName>
        <fullName evidence="2">Serine protease hepsin</fullName>
    </submittedName>
</protein>
<reference evidence="2" key="1">
    <citation type="journal article" date="2023" name="G3 (Bethesda)">
        <title>Whole genome assembly and annotation of the endangered Caribbean coral Acropora cervicornis.</title>
        <authorList>
            <person name="Selwyn J.D."/>
            <person name="Vollmer S.V."/>
        </authorList>
    </citation>
    <scope>NUCLEOTIDE SEQUENCE</scope>
    <source>
        <strain evidence="2">K2</strain>
    </source>
</reference>
<dbReference type="InterPro" id="IPR043504">
    <property type="entry name" value="Peptidase_S1_PA_chymotrypsin"/>
</dbReference>
<dbReference type="Pfam" id="PF00089">
    <property type="entry name" value="Trypsin"/>
    <property type="match status" value="1"/>
</dbReference>
<dbReference type="GO" id="GO:0004252">
    <property type="term" value="F:serine-type endopeptidase activity"/>
    <property type="evidence" value="ECO:0007669"/>
    <property type="project" value="InterPro"/>
</dbReference>